<dbReference type="GO" id="GO:0016787">
    <property type="term" value="F:hydrolase activity"/>
    <property type="evidence" value="ECO:0007669"/>
    <property type="project" value="UniProtKB-KW"/>
</dbReference>
<dbReference type="InterPro" id="IPR007404">
    <property type="entry name" value="YdjM-like"/>
</dbReference>
<evidence type="ECO:0000313" key="3">
    <source>
        <dbReference type="EMBL" id="MDY7225767.1"/>
    </source>
</evidence>
<keyword evidence="2" id="KW-1133">Transmembrane helix</keyword>
<feature type="transmembrane region" description="Helical" evidence="2">
    <location>
        <begin position="65"/>
        <end position="84"/>
    </location>
</feature>
<comment type="caution">
    <text evidence="3">The sequence shown here is derived from an EMBL/GenBank/DDBJ whole genome shotgun (WGS) entry which is preliminary data.</text>
</comment>
<keyword evidence="3" id="KW-0378">Hydrolase</keyword>
<feature type="transmembrane region" description="Helical" evidence="2">
    <location>
        <begin position="96"/>
        <end position="114"/>
    </location>
</feature>
<feature type="compositionally biased region" description="Pro residues" evidence="1">
    <location>
        <begin position="329"/>
        <end position="340"/>
    </location>
</feature>
<name>A0ABU5GX51_9BACT</name>
<dbReference type="Pfam" id="PF04307">
    <property type="entry name" value="YdjM"/>
    <property type="match status" value="1"/>
</dbReference>
<reference evidence="3 4" key="1">
    <citation type="submission" date="2023-12" db="EMBL/GenBank/DDBJ databases">
        <title>the genome sequence of Hyalangium sp. s54d21.</title>
        <authorList>
            <person name="Zhang X."/>
        </authorList>
    </citation>
    <scope>NUCLEOTIDE SEQUENCE [LARGE SCALE GENOMIC DNA]</scope>
    <source>
        <strain evidence="4">s54d21</strain>
    </source>
</reference>
<dbReference type="InterPro" id="IPR053170">
    <property type="entry name" value="Transcription_regulator"/>
</dbReference>
<proteinExistence type="predicted"/>
<dbReference type="PANTHER" id="PTHR40031:SF1">
    <property type="entry name" value="MEMBRANE-BOUND METAL-DEPENDENT HYDROLASE"/>
    <property type="match status" value="1"/>
</dbReference>
<dbReference type="RefSeq" id="WP_321544497.1">
    <property type="nucleotide sequence ID" value="NZ_JAXIVS010000002.1"/>
</dbReference>
<keyword evidence="4" id="KW-1185">Reference proteome</keyword>
<feature type="transmembrane region" description="Helical" evidence="2">
    <location>
        <begin position="134"/>
        <end position="154"/>
    </location>
</feature>
<dbReference type="EMBL" id="JAXIVS010000002">
    <property type="protein sequence ID" value="MDY7225767.1"/>
    <property type="molecule type" value="Genomic_DNA"/>
</dbReference>
<keyword evidence="2" id="KW-0472">Membrane</keyword>
<dbReference type="PANTHER" id="PTHR40031">
    <property type="entry name" value="HYPOTHETICAL MEMBRANE SPANNING PROTEIN"/>
    <property type="match status" value="1"/>
</dbReference>
<organism evidence="3 4">
    <name type="scientific">Hyalangium rubrum</name>
    <dbReference type="NCBI Taxonomy" id="3103134"/>
    <lineage>
        <taxon>Bacteria</taxon>
        <taxon>Pseudomonadati</taxon>
        <taxon>Myxococcota</taxon>
        <taxon>Myxococcia</taxon>
        <taxon>Myxococcales</taxon>
        <taxon>Cystobacterineae</taxon>
        <taxon>Archangiaceae</taxon>
        <taxon>Hyalangium</taxon>
    </lineage>
</organism>
<evidence type="ECO:0000256" key="1">
    <source>
        <dbReference type="SAM" id="MobiDB-lite"/>
    </source>
</evidence>
<evidence type="ECO:0000256" key="2">
    <source>
        <dbReference type="SAM" id="Phobius"/>
    </source>
</evidence>
<gene>
    <name evidence="3" type="ORF">SYV04_05210</name>
</gene>
<sequence length="340" mass="37256">MDNLTHGLLGLAVGALRRPDTPGAPLSATDKAVLLGCALAAELPDLDNLLPAENSVVHALQAHRGLSHALVFTPVIALAATAVARLVFRSARTGPVLLYSLLSVNLAHLLADLWTGWGTRVLLPFSDRRWTLDWTMVVDPWVTLPLLAGALWAWRRRTVWRRALLTGLALSAAYLGLRVALQATLSQRVREAWPAVERVQVFPALLSLTTWRYVAILPGEYGVGTVSLGEAPREERRWPQPTANALPESARGLSTVREALAWARFPLVSTAPRPEGSTEIRIGDLRYHLRGEPTLQFVLVLNPEGTLRDARLDRGGSAGDLLRRWRTPEPAPFSPPAENR</sequence>
<keyword evidence="2" id="KW-0812">Transmembrane</keyword>
<feature type="region of interest" description="Disordered" evidence="1">
    <location>
        <begin position="320"/>
        <end position="340"/>
    </location>
</feature>
<evidence type="ECO:0000313" key="4">
    <source>
        <dbReference type="Proteomes" id="UP001291309"/>
    </source>
</evidence>
<feature type="transmembrane region" description="Helical" evidence="2">
    <location>
        <begin position="163"/>
        <end position="181"/>
    </location>
</feature>
<accession>A0ABU5GX51</accession>
<protein>
    <submittedName>
        <fullName evidence="3">Metal-dependent hydrolase</fullName>
    </submittedName>
</protein>
<dbReference type="Proteomes" id="UP001291309">
    <property type="component" value="Unassembled WGS sequence"/>
</dbReference>